<evidence type="ECO:0000313" key="3">
    <source>
        <dbReference type="EMBL" id="PWF22604.1"/>
    </source>
</evidence>
<protein>
    <submittedName>
        <fullName evidence="3">Poly-beta-1,6 N-acetyl-D-glucosamine export porin PgaA</fullName>
    </submittedName>
</protein>
<gene>
    <name evidence="3" type="primary">pgaA</name>
    <name evidence="3" type="ORF">DD235_11005</name>
</gene>
<evidence type="ECO:0000256" key="1">
    <source>
        <dbReference type="SAM" id="SignalP"/>
    </source>
</evidence>
<name>A0A2V1JYW2_9BURK</name>
<dbReference type="RefSeq" id="WP_109062129.1">
    <property type="nucleotide sequence ID" value="NZ_QETA01000004.1"/>
</dbReference>
<dbReference type="SUPFAM" id="SSF48452">
    <property type="entry name" value="TPR-like"/>
    <property type="match status" value="1"/>
</dbReference>
<dbReference type="InterPro" id="IPR019734">
    <property type="entry name" value="TPR_rpt"/>
</dbReference>
<evidence type="ECO:0000313" key="4">
    <source>
        <dbReference type="Proteomes" id="UP000245212"/>
    </source>
</evidence>
<feature type="domain" description="PgaA membrane beta barrel" evidence="2">
    <location>
        <begin position="527"/>
        <end position="820"/>
    </location>
</feature>
<reference evidence="4" key="1">
    <citation type="submission" date="2018-05" db="EMBL/GenBank/DDBJ databases">
        <authorList>
            <person name="Li Y."/>
        </authorList>
    </citation>
    <scope>NUCLEOTIDE SEQUENCE [LARGE SCALE GENOMIC DNA]</scope>
    <source>
        <strain evidence="4">3d-2-2</strain>
    </source>
</reference>
<dbReference type="Gene3D" id="1.25.40.10">
    <property type="entry name" value="Tetratricopeptide repeat domain"/>
    <property type="match status" value="2"/>
</dbReference>
<dbReference type="AlphaFoldDB" id="A0A2V1JYW2"/>
<keyword evidence="1" id="KW-0732">Signal</keyword>
<dbReference type="GO" id="GO:1901515">
    <property type="term" value="F:poly-beta-1,6-N-acetyl-D-glucosamine transmembrane transporter activity"/>
    <property type="evidence" value="ECO:0007669"/>
    <property type="project" value="InterPro"/>
</dbReference>
<dbReference type="InterPro" id="IPR049003">
    <property type="entry name" value="PgaA_barrel"/>
</dbReference>
<dbReference type="NCBIfam" id="TIGR03939">
    <property type="entry name" value="PGA_TPR_OMP"/>
    <property type="match status" value="1"/>
</dbReference>
<dbReference type="InterPro" id="IPR023870">
    <property type="entry name" value="PGA_export_porin_PgaA"/>
</dbReference>
<sequence>MNLPSPHWAALFAATIASALPMSIPAAPVTQQHYEQLIHQARTGEHDAALGYLRTLDHGAHRSDGQANRLRDHVLIASWAGLDDEVIDLYQRYAQDQHWTPDMLGAAARALRFRHNWSQAEILYARAMQAAPQDPQLRAGHILTQADAGKLAQAMPLARTWLAQSPDAPLPHLVLAYVQSQAGQDYDAWHTLDLAHARWPDDRQIITALINAMQTIGLAAPALALAASHPGLLDATAHRDLELDAVAGSVRLSSLPARSEAERFDIADRALQRYDTLLADWARQLPETQDAMRRARLDRLDALASRQQWRAVAQEYEALAADAAIDSPYVLRLAGSAYLELRQPEHAIPCFEQALTRLTQDDEERMLAELGLFYALVETEDFERAYAVVAEANRRDARLSIAGQPEPQPNARRLDTQLATDMADLYANATDRAVEKLEALLRRAPGNQHLHIALAESHRARMWPRHAERRLKIAEALAPRDIPLMTGQGLTALELREWRQTDMLAAETLRRDPESWPVKRLNRLFDVYRKAELRISGHRGLSNDSPVSGNGDYSVDAVIYTPPIDYDWRAFAGLGRAYGQFEEGNIGYNWQRAGLERRSRDLWLEGEISRNSYGQGHRTGLRLAAAYDLDDHWQLGGEAALLARDTPLRALRNGIRSNGLTLFARWLGSERQQWRMEVGTNRFSDGNQRYRWTLTGQTRLYTRPHVSLDALWALEASRNSQSDTPYYSPRADLDIAPALQISHILYRRYETVWEQVFQAGAGAYVQRDYGTAATGLIGYGQRLRMHDVFEAGLMVTATSRPYDGVRERETRIQFDLNYRF</sequence>
<dbReference type="Proteomes" id="UP000245212">
    <property type="component" value="Unassembled WGS sequence"/>
</dbReference>
<organism evidence="3 4">
    <name type="scientific">Corticimicrobacter populi</name>
    <dbReference type="NCBI Taxonomy" id="2175229"/>
    <lineage>
        <taxon>Bacteria</taxon>
        <taxon>Pseudomonadati</taxon>
        <taxon>Pseudomonadota</taxon>
        <taxon>Betaproteobacteria</taxon>
        <taxon>Burkholderiales</taxon>
        <taxon>Alcaligenaceae</taxon>
        <taxon>Corticimicrobacter</taxon>
    </lineage>
</organism>
<dbReference type="InterPro" id="IPR011990">
    <property type="entry name" value="TPR-like_helical_dom_sf"/>
</dbReference>
<keyword evidence="4" id="KW-1185">Reference proteome</keyword>
<proteinExistence type="predicted"/>
<dbReference type="EMBL" id="QETA01000004">
    <property type="protein sequence ID" value="PWF22604.1"/>
    <property type="molecule type" value="Genomic_DNA"/>
</dbReference>
<feature type="signal peptide" evidence="1">
    <location>
        <begin position="1"/>
        <end position="19"/>
    </location>
</feature>
<dbReference type="Pfam" id="PF21197">
    <property type="entry name" value="PgaA_barrel"/>
    <property type="match status" value="1"/>
</dbReference>
<evidence type="ECO:0000259" key="2">
    <source>
        <dbReference type="Pfam" id="PF21197"/>
    </source>
</evidence>
<accession>A0A2V1JYW2</accession>
<feature type="chain" id="PRO_5015849043" evidence="1">
    <location>
        <begin position="20"/>
        <end position="820"/>
    </location>
</feature>
<comment type="caution">
    <text evidence="3">The sequence shown here is derived from an EMBL/GenBank/DDBJ whole genome shotgun (WGS) entry which is preliminary data.</text>
</comment>
<dbReference type="SMART" id="SM00028">
    <property type="entry name" value="TPR"/>
    <property type="match status" value="2"/>
</dbReference>